<feature type="non-terminal residue" evidence="1">
    <location>
        <position position="126"/>
    </location>
</feature>
<dbReference type="AlphaFoldDB" id="A0AA40KGN9"/>
<sequence>MERQRWVKRTTRSATINKKRQDSAEIYRLYRRGYEKKSTVERFSTVSKDFIGPSIESLDLEGFCRTDFLEGRYLLGENLENSLLRSKMTQDFHASFYKLSNFRSLGMLLINFRLAVNYPKIPEMVH</sequence>
<proteinExistence type="predicted"/>
<reference evidence="1" key="1">
    <citation type="submission" date="2021-10" db="EMBL/GenBank/DDBJ databases">
        <title>Melipona bicolor Genome sequencing and assembly.</title>
        <authorList>
            <person name="Araujo N.S."/>
            <person name="Arias M.C."/>
        </authorList>
    </citation>
    <scope>NUCLEOTIDE SEQUENCE</scope>
    <source>
        <strain evidence="1">USP_2M_L1-L4_2017</strain>
        <tissue evidence="1">Whole body</tissue>
    </source>
</reference>
<dbReference type="Proteomes" id="UP001177670">
    <property type="component" value="Unassembled WGS sequence"/>
</dbReference>
<name>A0AA40KGN9_9HYME</name>
<organism evidence="1 2">
    <name type="scientific">Melipona bicolor</name>
    <dbReference type="NCBI Taxonomy" id="60889"/>
    <lineage>
        <taxon>Eukaryota</taxon>
        <taxon>Metazoa</taxon>
        <taxon>Ecdysozoa</taxon>
        <taxon>Arthropoda</taxon>
        <taxon>Hexapoda</taxon>
        <taxon>Insecta</taxon>
        <taxon>Pterygota</taxon>
        <taxon>Neoptera</taxon>
        <taxon>Endopterygota</taxon>
        <taxon>Hymenoptera</taxon>
        <taxon>Apocrita</taxon>
        <taxon>Aculeata</taxon>
        <taxon>Apoidea</taxon>
        <taxon>Anthophila</taxon>
        <taxon>Apidae</taxon>
        <taxon>Melipona</taxon>
    </lineage>
</organism>
<comment type="caution">
    <text evidence="1">The sequence shown here is derived from an EMBL/GenBank/DDBJ whole genome shotgun (WGS) entry which is preliminary data.</text>
</comment>
<keyword evidence="2" id="KW-1185">Reference proteome</keyword>
<accession>A0AA40KGN9</accession>
<protein>
    <submittedName>
        <fullName evidence="1">Uncharacterized protein</fullName>
    </submittedName>
</protein>
<evidence type="ECO:0000313" key="2">
    <source>
        <dbReference type="Proteomes" id="UP001177670"/>
    </source>
</evidence>
<gene>
    <name evidence="1" type="ORF">K0M31_013381</name>
</gene>
<evidence type="ECO:0000313" key="1">
    <source>
        <dbReference type="EMBL" id="KAK1119556.1"/>
    </source>
</evidence>
<dbReference type="EMBL" id="JAHYIQ010000036">
    <property type="protein sequence ID" value="KAK1119556.1"/>
    <property type="molecule type" value="Genomic_DNA"/>
</dbReference>